<dbReference type="HOGENOM" id="CLU_045425_1_0_1"/>
<sequence>MASSKNTESPLDLQTVLRLFSKEAFELTKSDHVLYNPATKPRVLDSNDTTANSGSPLTFGVEFEFAFPRLAKFSSDASDETDAEVRKSFALLLNEAGIPAEFQPSLQREKLGNAYLTKTFEAKNPAAWYVKSDTTINQKAAEHKPITHHGVEIVSPPFFFSEAALDQVQYVCYLLLLTNKIKIDSSCALHVHIGNGVKGFTFDEVQAFTALYWTFEPQLQSIQPTSRISNNHSASLRTNSNIYINTNSNISGVDSMQRNEARGGLEWILNVKEEEGDDGANGIDRLYKGTIGISGTHDHDRPALNLRQLSQSATAHPIKKTMESRQHQMTLDPERVCHWISTCHGLVKEACALNSRNKFGFRYFLYLNIDHTPKEFDLPDLLKYFGLFQEAAFYEKMLCAHDHSLVFIVFTT</sequence>
<keyword evidence="2" id="KW-1185">Reference proteome</keyword>
<dbReference type="PANTHER" id="PTHR36847:SF1">
    <property type="entry name" value="AMIDOLIGASE ENZYME"/>
    <property type="match status" value="1"/>
</dbReference>
<reference evidence="1 2" key="1">
    <citation type="journal article" date="2013" name="BMC Genomics">
        <title>Genomics-driven discovery of the pneumocandin biosynthetic gene cluster in the fungus Glarea lozoyensis.</title>
        <authorList>
            <person name="Chen L."/>
            <person name="Yue Q."/>
            <person name="Zhang X."/>
            <person name="Xiang M."/>
            <person name="Wang C."/>
            <person name="Li S."/>
            <person name="Che Y."/>
            <person name="Ortiz-Lopez F.J."/>
            <person name="Bills G.F."/>
            <person name="Liu X."/>
            <person name="An Z."/>
        </authorList>
    </citation>
    <scope>NUCLEOTIDE SEQUENCE [LARGE SCALE GENOMIC DNA]</scope>
    <source>
        <strain evidence="2">ATCC 20868 / MF5171</strain>
    </source>
</reference>
<dbReference type="Proteomes" id="UP000016922">
    <property type="component" value="Unassembled WGS sequence"/>
</dbReference>
<dbReference type="AlphaFoldDB" id="S3CNP9"/>
<name>S3CNP9_GLAL2</name>
<dbReference type="PANTHER" id="PTHR36847">
    <property type="entry name" value="AMIDOLIGASE ENZYME"/>
    <property type="match status" value="1"/>
</dbReference>
<dbReference type="GeneID" id="19463988"/>
<evidence type="ECO:0000313" key="1">
    <source>
        <dbReference type="EMBL" id="EPE28142.1"/>
    </source>
</evidence>
<dbReference type="Pfam" id="PF12224">
    <property type="entry name" value="Amidoligase_2"/>
    <property type="match status" value="1"/>
</dbReference>
<dbReference type="InterPro" id="IPR022025">
    <property type="entry name" value="Amidoligase_2"/>
</dbReference>
<proteinExistence type="predicted"/>
<accession>S3CNP9</accession>
<evidence type="ECO:0008006" key="3">
    <source>
        <dbReference type="Google" id="ProtNLM"/>
    </source>
</evidence>
<evidence type="ECO:0000313" key="2">
    <source>
        <dbReference type="Proteomes" id="UP000016922"/>
    </source>
</evidence>
<dbReference type="eggNOG" id="ENOG502SUNA">
    <property type="taxonomic scope" value="Eukaryota"/>
</dbReference>
<dbReference type="KEGG" id="glz:GLAREA_04933"/>
<dbReference type="RefSeq" id="XP_008085501.1">
    <property type="nucleotide sequence ID" value="XM_008087310.1"/>
</dbReference>
<gene>
    <name evidence="1" type="ORF">GLAREA_04933</name>
</gene>
<dbReference type="OrthoDB" id="412402at2759"/>
<dbReference type="EMBL" id="KE145369">
    <property type="protein sequence ID" value="EPE28142.1"/>
    <property type="molecule type" value="Genomic_DNA"/>
</dbReference>
<organism evidence="1 2">
    <name type="scientific">Glarea lozoyensis (strain ATCC 20868 / MF5171)</name>
    <dbReference type="NCBI Taxonomy" id="1116229"/>
    <lineage>
        <taxon>Eukaryota</taxon>
        <taxon>Fungi</taxon>
        <taxon>Dikarya</taxon>
        <taxon>Ascomycota</taxon>
        <taxon>Pezizomycotina</taxon>
        <taxon>Leotiomycetes</taxon>
        <taxon>Helotiales</taxon>
        <taxon>Helotiaceae</taxon>
        <taxon>Glarea</taxon>
    </lineage>
</organism>
<protein>
    <recommendedName>
        <fullName evidence="3">Amidoligase enzyme</fullName>
    </recommendedName>
</protein>